<gene>
    <name evidence="4" type="ORF">IZO911_LOCUS18381</name>
</gene>
<dbReference type="Proteomes" id="UP000663860">
    <property type="component" value="Unassembled WGS sequence"/>
</dbReference>
<dbReference type="Pfam" id="PF24478">
    <property type="entry name" value="DCX2_DCDC1"/>
    <property type="match status" value="2"/>
</dbReference>
<dbReference type="InterPro" id="IPR036322">
    <property type="entry name" value="WD40_repeat_dom_sf"/>
</dbReference>
<feature type="coiled-coil region" evidence="1">
    <location>
        <begin position="1999"/>
        <end position="2033"/>
    </location>
</feature>
<dbReference type="PANTHER" id="PTHR46302">
    <property type="entry name" value="DOUBLECORTIN DOMAIN-CONTAINING PROTEIN 1"/>
    <property type="match status" value="1"/>
</dbReference>
<dbReference type="InterPro" id="IPR003533">
    <property type="entry name" value="Doublecortin_dom"/>
</dbReference>
<dbReference type="EMBL" id="CAJNOE010000177">
    <property type="protein sequence ID" value="CAF1014762.1"/>
    <property type="molecule type" value="Genomic_DNA"/>
</dbReference>
<dbReference type="PROSITE" id="PS50309">
    <property type="entry name" value="DC"/>
    <property type="match status" value="2"/>
</dbReference>
<feature type="domain" description="Doublecortin" evidence="3">
    <location>
        <begin position="201"/>
        <end position="254"/>
    </location>
</feature>
<name>A0A814HSK1_9BILA</name>
<dbReference type="SMART" id="SM00537">
    <property type="entry name" value="DCX"/>
    <property type="match status" value="1"/>
</dbReference>
<dbReference type="InterPro" id="IPR056415">
    <property type="entry name" value="DCX2_DCDC1"/>
</dbReference>
<dbReference type="GO" id="GO:0035556">
    <property type="term" value="P:intracellular signal transduction"/>
    <property type="evidence" value="ECO:0007669"/>
    <property type="project" value="InterPro"/>
</dbReference>
<dbReference type="InterPro" id="IPR043188">
    <property type="entry name" value="DCDC1"/>
</dbReference>
<comment type="caution">
    <text evidence="4">The sequence shown here is derived from an EMBL/GenBank/DDBJ whole genome shotgun (WGS) entry which is preliminary data.</text>
</comment>
<feature type="coiled-coil region" evidence="1">
    <location>
        <begin position="2262"/>
        <end position="2296"/>
    </location>
</feature>
<evidence type="ECO:0000313" key="4">
    <source>
        <dbReference type="EMBL" id="CAF1014762.1"/>
    </source>
</evidence>
<accession>A0A814HSK1</accession>
<dbReference type="SUPFAM" id="SSF50978">
    <property type="entry name" value="WD40 repeat-like"/>
    <property type="match status" value="1"/>
</dbReference>
<dbReference type="GO" id="GO:0030496">
    <property type="term" value="C:midbody"/>
    <property type="evidence" value="ECO:0007669"/>
    <property type="project" value="TreeGrafter"/>
</dbReference>
<reference evidence="4" key="1">
    <citation type="submission" date="2021-02" db="EMBL/GenBank/DDBJ databases">
        <authorList>
            <person name="Nowell W R."/>
        </authorList>
    </citation>
    <scope>NUCLEOTIDE SEQUENCE</scope>
</reference>
<feature type="region of interest" description="Disordered" evidence="2">
    <location>
        <begin position="1"/>
        <end position="20"/>
    </location>
</feature>
<dbReference type="InterPro" id="IPR057424">
    <property type="entry name" value="Ubiquitin_DCDC1"/>
</dbReference>
<dbReference type="Pfam" id="PF25510">
    <property type="entry name" value="Ubiquitin_DCDC1"/>
    <property type="match status" value="1"/>
</dbReference>
<dbReference type="Pfam" id="PF14783">
    <property type="entry name" value="BBS2_Mid"/>
    <property type="match status" value="2"/>
</dbReference>
<feature type="region of interest" description="Disordered" evidence="2">
    <location>
        <begin position="1175"/>
        <end position="1205"/>
    </location>
</feature>
<feature type="compositionally biased region" description="Polar residues" evidence="2">
    <location>
        <begin position="1640"/>
        <end position="1651"/>
    </location>
</feature>
<keyword evidence="1" id="KW-0175">Coiled coil</keyword>
<feature type="coiled-coil region" evidence="1">
    <location>
        <begin position="473"/>
        <end position="514"/>
    </location>
</feature>
<dbReference type="PANTHER" id="PTHR46302:SF3">
    <property type="entry name" value="DOUBLECORTIN DOMAIN-CONTAINING PROTEIN 1"/>
    <property type="match status" value="1"/>
</dbReference>
<dbReference type="PROSITE" id="PS50231">
    <property type="entry name" value="RICIN_B_LECTIN"/>
    <property type="match status" value="1"/>
</dbReference>
<feature type="domain" description="Doublecortin" evidence="3">
    <location>
        <begin position="305"/>
        <end position="390"/>
    </location>
</feature>
<organism evidence="4 5">
    <name type="scientific">Adineta steineri</name>
    <dbReference type="NCBI Taxonomy" id="433720"/>
    <lineage>
        <taxon>Eukaryota</taxon>
        <taxon>Metazoa</taxon>
        <taxon>Spiralia</taxon>
        <taxon>Gnathifera</taxon>
        <taxon>Rotifera</taxon>
        <taxon>Eurotatoria</taxon>
        <taxon>Bdelloidea</taxon>
        <taxon>Adinetida</taxon>
        <taxon>Adinetidae</taxon>
        <taxon>Adineta</taxon>
    </lineage>
</organism>
<feature type="compositionally biased region" description="Low complexity" evidence="2">
    <location>
        <begin position="1"/>
        <end position="11"/>
    </location>
</feature>
<dbReference type="InterPro" id="IPR029429">
    <property type="entry name" value="BBS2_Mid"/>
</dbReference>
<protein>
    <recommendedName>
        <fullName evidence="3">Doublecortin domain-containing protein</fullName>
    </recommendedName>
</protein>
<feature type="region of interest" description="Disordered" evidence="2">
    <location>
        <begin position="93"/>
        <end position="118"/>
    </location>
</feature>
<dbReference type="SUPFAM" id="SSF89837">
    <property type="entry name" value="Doublecortin (DC)"/>
    <property type="match status" value="3"/>
</dbReference>
<dbReference type="GO" id="GO:0008017">
    <property type="term" value="F:microtubule binding"/>
    <property type="evidence" value="ECO:0007669"/>
    <property type="project" value="InterPro"/>
</dbReference>
<evidence type="ECO:0000256" key="1">
    <source>
        <dbReference type="SAM" id="Coils"/>
    </source>
</evidence>
<dbReference type="InterPro" id="IPR029333">
    <property type="entry name" value="BBS2_GAE_dom"/>
</dbReference>
<sequence>MATSVSIIHPSHPMHHSKSFDDQDQYYDTTNDDAICMGYLNGLPPTHKSHSKDGMYRPQIDHQIAPARTSSATTKPTMSPYLQKLPHSNFIQTILPPSASSTTQQQRRQRRRRSTSIARTRGELLDTAYQPSNIDHLDLSSFLGNNNRSANRPTSAPTRTMIASAHKKRTRISHHKSSSKSQTFIIKIYRNGDHEINCLCKATALNAILQYATEKLHMSSAARRLFDINGQEIYREEDIQSNQEYFASSGENFKNPYKSIKMQTEYGLNSTWTMNGLQTDTTKPKSFTTTVTISERLQSQIKTSINLTIFENGFGHDTVGYHLLIDAALKDNLEKFLDYCTQRIQLTGHAKRAFTFRGDPIRSLKLFLESDDCKMQTANGEIIYGPVWLSKGEKYRPTGAYIFLETRYKECQTQLKILQKEYNEVMIVIKKRKRQTMIDNETDDDAHVSTNEGTDKEDDKVIDVSIIQNKGLLSMKKKELKEARKTLEIKIQELKDLMALYRSKMDEIEDAMKDEDSSIAQHIKKIDFDDRIVGRHPLCLIIHENGSYHSTDPEIYLNLRSLPSKKVPQTSIEYLLDYLQTSLEKYARQRPKRVFDINGIEIKLLGQIRSKQHLFISYGEDYRPAFEPCLAIELHGAEVYEKDDGLSVIKAPRTEDQLLTENEKKSIRQVAASWKVAEKIPDDVHKVKYADLSDEQVKQAVDLKIINDRIYENVTFITKNHRLIYPELRISQRIISDTKSKPAHHKAPPKKIFSDIDLQTWCYTKDGYIYNKQLNSLVLTVIPEQDIQITWKPSKLSKQRNEQNLNGYGVQLRDKATEPSHNQIWIFTTDGYIISKAYPDFALTSAANIIPGEDENFIANGIKMKEDNPFISFVALCPKCPANSPFIHRQRWGIRQISGFTIGDWKYSKVENPVWHKMALTWPVDSRGAMIPDLQWPIEGCFIPGVPPIKSLKSSQAPDGFVPIRLQVLRNGERDMSKAVFVVGPDISNFILETKGSARIFRRLHLPEPEKDQRVNRQLKRMADARQREIKIFLENCTNLCNLPFAGRRLFDEHGTELFDLSLIERDSIVYVTCGESWIDPELTKAEQQRRLLLAYLSNDVRMIYFYCALRNPIEYAVSTENGLSENSQLILSRCALNAKQRARVKQGESIEHVIENEGPIEETPTDIEPRTAHERAHKNMDRKSREEFHYPWEKSGNSDKKSKDAFPWPWEKIANKSLNLDTDDDDVIMPSTNVPPPDNSMTRSTETLNLSKQPRKLPRSVAISMQKFRWEPTGGYISCMDDSNLVFGVKEIESKVVDVILKRRNADDIFQRWVFISLNDEDQNEIDVDFTKPFLIVSKARPTMALTVLLPSCTGNESSDVNISCIGCPITLQPRRYEENGCANQKWAYDETLGFLLPFNATLTDKEITAANRANICSYTVNYEALSQPGFIVSILNNNDQSEDVPVCLACAQAMRGKYRLVKIEPDKKFTCVIGKRLDLKFHGPFHCLNHKVDLTRDEAENTLFQRQEQLEQLRQEASVRNIAKELAAAKPIQIVHLLAYRNGEGHTRQGKLLIGSSIIGLLDQATHRLDLTNAARRFYVIDGNVMLSIEDLIQWATEYYKKRFNQISKPTQTQLLDRVDLDTPVPPKIPDSQRRSSLDNQSEKTTLSSKLRDLSPTKQHFQGLPKASDLKRAIKQNSVTRAIDVDMSYLLKFPIEVWVSSGEAFVRPSDADQKQNQRFMQREERTPVVHELEREKHALRLLKGRRISGQSTGELVPQQNPDVPVIKQGHWTQKSDAELDKQDDVELLRNSLGEILVSQQPEITRPISSAATDRLAQHSKIKRTLIYLNGEPKETAVQCFGSNLNELMEAAKMKLNLMQPIQALFDENGHIMQETETIVSLCPLIGARFGYALANGTVGIYERSNRNWRIKSRSIAIVLQAYDVDGDGVDELVTGWSNGKVDIRSDRNGEVIFKDSLNSSVAGIVKADYRVPGENLLICCSNEGEVRGFKFSEQGVNAAAANLYKDQQEAIRDLAQKKQALLLEHQNIQDAIEKIKKPGNEQNKAIALDPAAEIPANTEIQTILTVEQNRNDSPAHIAIRMKTSNHTIIRVVTLFAEGLFKGECLVVHPATNQLVVGSQDYDIRVFREDQLISEMQETETIVSLCPLIGARFGYALANGTVGIYERSNRNWRIKSRSIAIVLQAYDVDGDGVDELVTGWSNGKVDIRSDRNGEVIFKDSLNSSVAGIVKADYRVPGENLLICCSNEGEVRGFKFSEQGVNAAAANLYKDQQEAIRDLAQKKQALLLEHQNIQDAIEKIKKPGNEQNKTVALDPAAEIPANTEIQTILTVEQTRNDSPAHIAIRMKTSNHTIIRVVTLFAEGLFKGECLVVHPATNQVRENIVVPIIPPRDAPVDLHLQIFVAICWKSPISTRHMGQHLTGIHKLDRIARRQIMMALRKQPSSSSSSVENSTK</sequence>
<dbReference type="InterPro" id="IPR036572">
    <property type="entry name" value="Doublecortin_dom_sf"/>
</dbReference>
<evidence type="ECO:0000313" key="5">
    <source>
        <dbReference type="Proteomes" id="UP000663860"/>
    </source>
</evidence>
<dbReference type="Gene3D" id="3.10.20.230">
    <property type="entry name" value="Doublecortin domain"/>
    <property type="match status" value="1"/>
</dbReference>
<dbReference type="Pfam" id="PF14782">
    <property type="entry name" value="BBS2_GAE"/>
    <property type="match status" value="1"/>
</dbReference>
<evidence type="ECO:0000259" key="3">
    <source>
        <dbReference type="PROSITE" id="PS50309"/>
    </source>
</evidence>
<evidence type="ECO:0000256" key="2">
    <source>
        <dbReference type="SAM" id="MobiDB-lite"/>
    </source>
</evidence>
<dbReference type="GO" id="GO:1902412">
    <property type="term" value="P:regulation of mitotic cytokinesis"/>
    <property type="evidence" value="ECO:0007669"/>
    <property type="project" value="InterPro"/>
</dbReference>
<feature type="region of interest" description="Disordered" evidence="2">
    <location>
        <begin position="1623"/>
        <end position="1664"/>
    </location>
</feature>
<proteinExistence type="predicted"/>